<keyword evidence="5" id="KW-0093">Biotin biosynthesis</keyword>
<evidence type="ECO:0000256" key="8">
    <source>
        <dbReference type="ARBA" id="ARBA00047386"/>
    </source>
</evidence>
<keyword evidence="6" id="KW-0067">ATP-binding</keyword>
<proteinExistence type="predicted"/>
<dbReference type="SUPFAM" id="SSF52540">
    <property type="entry name" value="P-loop containing nucleoside triphosphate hydrolases"/>
    <property type="match status" value="1"/>
</dbReference>
<dbReference type="GO" id="GO:0000287">
    <property type="term" value="F:magnesium ion binding"/>
    <property type="evidence" value="ECO:0007669"/>
    <property type="project" value="InterPro"/>
</dbReference>
<dbReference type="Proteomes" id="UP000445000">
    <property type="component" value="Unassembled WGS sequence"/>
</dbReference>
<dbReference type="PANTHER" id="PTHR43210:SF2">
    <property type="entry name" value="ATP-DEPENDENT DETHIOBIOTIN SYNTHETASE BIOD 2"/>
    <property type="match status" value="1"/>
</dbReference>
<evidence type="ECO:0000256" key="6">
    <source>
        <dbReference type="ARBA" id="ARBA00022840"/>
    </source>
</evidence>
<evidence type="ECO:0008006" key="11">
    <source>
        <dbReference type="Google" id="ProtNLM"/>
    </source>
</evidence>
<evidence type="ECO:0000256" key="7">
    <source>
        <dbReference type="ARBA" id="ARBA00022842"/>
    </source>
</evidence>
<dbReference type="Gene3D" id="3.40.50.300">
    <property type="entry name" value="P-loop containing nucleotide triphosphate hydrolases"/>
    <property type="match status" value="1"/>
</dbReference>
<keyword evidence="10" id="KW-1185">Reference proteome</keyword>
<sequence>MTVIDSRPSLLIGVIGTNTEVGKTWVTAQLLATLKLRGSRVAARKPVQSYGPDEIDTDAARLAGASGEEVTEICPAHRWYPLGLAPPMAAQALGRGPVWMSELVSETRWPADVDIGFVETVGGVRSPLACDGDSLELLRRLEVDRMLLVADAELGTINAVRLTLAAVSPVPTVVYLNRFNPNSKLHELNRRWLAEQDKLTVITDVHSLAVAIEEAHRSSDHNSARTPKPRCCAR</sequence>
<comment type="catalytic activity">
    <reaction evidence="8">
        <text>(7R,8S)-8-amino-7-(carboxyamino)nonanoate + ATP = (4R,5S)-dethiobiotin + ADP + phosphate + H(+)</text>
        <dbReference type="Rhea" id="RHEA:63684"/>
        <dbReference type="ChEBI" id="CHEBI:15378"/>
        <dbReference type="ChEBI" id="CHEBI:30616"/>
        <dbReference type="ChEBI" id="CHEBI:43474"/>
        <dbReference type="ChEBI" id="CHEBI:149470"/>
        <dbReference type="ChEBI" id="CHEBI:149473"/>
        <dbReference type="ChEBI" id="CHEBI:456216"/>
    </reaction>
</comment>
<evidence type="ECO:0000313" key="9">
    <source>
        <dbReference type="EMBL" id="GFE83789.1"/>
    </source>
</evidence>
<evidence type="ECO:0000256" key="4">
    <source>
        <dbReference type="ARBA" id="ARBA00022741"/>
    </source>
</evidence>
<comment type="caution">
    <text evidence="9">The sequence shown here is derived from an EMBL/GenBank/DDBJ whole genome shotgun (WGS) entry which is preliminary data.</text>
</comment>
<dbReference type="InterPro" id="IPR027417">
    <property type="entry name" value="P-loop_NTPase"/>
</dbReference>
<accession>A0A829YKR6</accession>
<keyword evidence="4" id="KW-0547">Nucleotide-binding</keyword>
<keyword evidence="2" id="KW-0436">Ligase</keyword>
<dbReference type="RefSeq" id="WP_161830577.1">
    <property type="nucleotide sequence ID" value="NZ_BLJN01000007.1"/>
</dbReference>
<dbReference type="InterPro" id="IPR004472">
    <property type="entry name" value="DTB_synth_BioD"/>
</dbReference>
<keyword evidence="3" id="KW-0479">Metal-binding</keyword>
<reference evidence="10" key="1">
    <citation type="submission" date="2020-01" db="EMBL/GenBank/DDBJ databases">
        <title>'Steroidobacter agaridevorans' sp. nov., agar-degrading bacteria isolated from rhizosphere soils.</title>
        <authorList>
            <person name="Ikenaga M."/>
            <person name="Kataoka M."/>
            <person name="Murouchi A."/>
            <person name="Katsuragi S."/>
            <person name="Sakai M."/>
        </authorList>
    </citation>
    <scope>NUCLEOTIDE SEQUENCE [LARGE SCALE GENOMIC DNA]</scope>
    <source>
        <strain evidence="10">YU21-B</strain>
    </source>
</reference>
<evidence type="ECO:0000256" key="1">
    <source>
        <dbReference type="ARBA" id="ARBA00022490"/>
    </source>
</evidence>
<dbReference type="UniPathway" id="UPA00078"/>
<protein>
    <recommendedName>
        <fullName evidence="11">Dethiobiotin synthase</fullName>
    </recommendedName>
</protein>
<dbReference type="EMBL" id="BLJN01000007">
    <property type="protein sequence ID" value="GFE83789.1"/>
    <property type="molecule type" value="Genomic_DNA"/>
</dbReference>
<dbReference type="Pfam" id="PF13500">
    <property type="entry name" value="AAA_26"/>
    <property type="match status" value="1"/>
</dbReference>
<dbReference type="AlphaFoldDB" id="A0A829YKR6"/>
<dbReference type="PANTHER" id="PTHR43210">
    <property type="entry name" value="DETHIOBIOTIN SYNTHETASE"/>
    <property type="match status" value="1"/>
</dbReference>
<dbReference type="GO" id="GO:0005829">
    <property type="term" value="C:cytosol"/>
    <property type="evidence" value="ECO:0007669"/>
    <property type="project" value="TreeGrafter"/>
</dbReference>
<name>A0A829YKR6_9GAMM</name>
<keyword evidence="1" id="KW-0963">Cytoplasm</keyword>
<dbReference type="GO" id="GO:0009102">
    <property type="term" value="P:biotin biosynthetic process"/>
    <property type="evidence" value="ECO:0007669"/>
    <property type="project" value="UniProtKB-UniPathway"/>
</dbReference>
<evidence type="ECO:0000256" key="5">
    <source>
        <dbReference type="ARBA" id="ARBA00022756"/>
    </source>
</evidence>
<evidence type="ECO:0000256" key="3">
    <source>
        <dbReference type="ARBA" id="ARBA00022723"/>
    </source>
</evidence>
<dbReference type="GO" id="GO:0005524">
    <property type="term" value="F:ATP binding"/>
    <property type="evidence" value="ECO:0007669"/>
    <property type="project" value="UniProtKB-KW"/>
</dbReference>
<organism evidence="9 10">
    <name type="scientific">Steroidobacter agaridevorans</name>
    <dbReference type="NCBI Taxonomy" id="2695856"/>
    <lineage>
        <taxon>Bacteria</taxon>
        <taxon>Pseudomonadati</taxon>
        <taxon>Pseudomonadota</taxon>
        <taxon>Gammaproteobacteria</taxon>
        <taxon>Steroidobacterales</taxon>
        <taxon>Steroidobacteraceae</taxon>
        <taxon>Steroidobacter</taxon>
    </lineage>
</organism>
<gene>
    <name evidence="9" type="ORF">GCM10011487_57890</name>
</gene>
<evidence type="ECO:0000313" key="10">
    <source>
        <dbReference type="Proteomes" id="UP000445000"/>
    </source>
</evidence>
<dbReference type="CDD" id="cd03109">
    <property type="entry name" value="DTBS"/>
    <property type="match status" value="1"/>
</dbReference>
<keyword evidence="7" id="KW-0460">Magnesium</keyword>
<evidence type="ECO:0000256" key="2">
    <source>
        <dbReference type="ARBA" id="ARBA00022598"/>
    </source>
</evidence>
<dbReference type="GO" id="GO:0004141">
    <property type="term" value="F:dethiobiotin synthase activity"/>
    <property type="evidence" value="ECO:0007669"/>
    <property type="project" value="InterPro"/>
</dbReference>